<evidence type="ECO:0000313" key="2">
    <source>
        <dbReference type="Proteomes" id="UP001056120"/>
    </source>
</evidence>
<organism evidence="1 2">
    <name type="scientific">Smallanthus sonchifolius</name>
    <dbReference type="NCBI Taxonomy" id="185202"/>
    <lineage>
        <taxon>Eukaryota</taxon>
        <taxon>Viridiplantae</taxon>
        <taxon>Streptophyta</taxon>
        <taxon>Embryophyta</taxon>
        <taxon>Tracheophyta</taxon>
        <taxon>Spermatophyta</taxon>
        <taxon>Magnoliopsida</taxon>
        <taxon>eudicotyledons</taxon>
        <taxon>Gunneridae</taxon>
        <taxon>Pentapetalae</taxon>
        <taxon>asterids</taxon>
        <taxon>campanulids</taxon>
        <taxon>Asterales</taxon>
        <taxon>Asteraceae</taxon>
        <taxon>Asteroideae</taxon>
        <taxon>Heliantheae alliance</taxon>
        <taxon>Millerieae</taxon>
        <taxon>Smallanthus</taxon>
    </lineage>
</organism>
<accession>A0ACB9KBK5</accession>
<evidence type="ECO:0000313" key="1">
    <source>
        <dbReference type="EMBL" id="KAI3829667.1"/>
    </source>
</evidence>
<keyword evidence="2" id="KW-1185">Reference proteome</keyword>
<proteinExistence type="predicted"/>
<name>A0ACB9KBK5_9ASTR</name>
<reference evidence="1 2" key="2">
    <citation type="journal article" date="2022" name="Mol. Ecol. Resour.">
        <title>The genomes of chicory, endive, great burdock and yacon provide insights into Asteraceae paleo-polyploidization history and plant inulin production.</title>
        <authorList>
            <person name="Fan W."/>
            <person name="Wang S."/>
            <person name="Wang H."/>
            <person name="Wang A."/>
            <person name="Jiang F."/>
            <person name="Liu H."/>
            <person name="Zhao H."/>
            <person name="Xu D."/>
            <person name="Zhang Y."/>
        </authorList>
    </citation>
    <scope>NUCLEOTIDE SEQUENCE [LARGE SCALE GENOMIC DNA]</scope>
    <source>
        <strain evidence="2">cv. Yunnan</strain>
        <tissue evidence="1">Leaves</tissue>
    </source>
</reference>
<reference evidence="2" key="1">
    <citation type="journal article" date="2022" name="Mol. Ecol. Resour.">
        <title>The genomes of chicory, endive, great burdock and yacon provide insights into Asteraceae palaeo-polyploidization history and plant inulin production.</title>
        <authorList>
            <person name="Fan W."/>
            <person name="Wang S."/>
            <person name="Wang H."/>
            <person name="Wang A."/>
            <person name="Jiang F."/>
            <person name="Liu H."/>
            <person name="Zhao H."/>
            <person name="Xu D."/>
            <person name="Zhang Y."/>
        </authorList>
    </citation>
    <scope>NUCLEOTIDE SEQUENCE [LARGE SCALE GENOMIC DNA]</scope>
    <source>
        <strain evidence="2">cv. Yunnan</strain>
    </source>
</reference>
<sequence>MNASKHVPSSSSTITQLWHSNGKCPKGTIPIRRTKEEDVLRDKSVKRYGKKKSFSVAQQNLIDAELDVQESDEDVIQMITIPLKISIPFDP</sequence>
<protein>
    <submittedName>
        <fullName evidence="1">Uncharacterized protein</fullName>
    </submittedName>
</protein>
<dbReference type="Proteomes" id="UP001056120">
    <property type="component" value="Linkage Group LG01"/>
</dbReference>
<gene>
    <name evidence="1" type="ORF">L1987_03794</name>
</gene>
<comment type="caution">
    <text evidence="1">The sequence shown here is derived from an EMBL/GenBank/DDBJ whole genome shotgun (WGS) entry which is preliminary data.</text>
</comment>
<dbReference type="EMBL" id="CM042018">
    <property type="protein sequence ID" value="KAI3829667.1"/>
    <property type="molecule type" value="Genomic_DNA"/>
</dbReference>